<protein>
    <submittedName>
        <fullName evidence="1">Uncharacterized protein</fullName>
    </submittedName>
</protein>
<proteinExistence type="predicted"/>
<dbReference type="Proteomes" id="UP000093928">
    <property type="component" value="Unassembled WGS sequence"/>
</dbReference>
<name>A0A1A3P5K9_MYCAS</name>
<gene>
    <name evidence="1" type="ORF">A5634_18140</name>
</gene>
<dbReference type="EMBL" id="LZLS01000050">
    <property type="protein sequence ID" value="OBK29528.1"/>
    <property type="molecule type" value="Genomic_DNA"/>
</dbReference>
<comment type="caution">
    <text evidence="1">The sequence shown here is derived from an EMBL/GenBank/DDBJ whole genome shotgun (WGS) entry which is preliminary data.</text>
</comment>
<dbReference type="RefSeq" id="WP_065143087.1">
    <property type="nucleotide sequence ID" value="NZ_LZLS01000050.1"/>
</dbReference>
<evidence type="ECO:0000313" key="2">
    <source>
        <dbReference type="Proteomes" id="UP000093928"/>
    </source>
</evidence>
<sequence length="103" mass="10971">MTDSPYSEQPAPQDLKKIAADFATARRLFADMAAADQEGVAEGLRRVEESGRGASVLLAACQLGLEFARTCESANLLRDDEGPLTLQVFLDSSALNQLAAQAD</sequence>
<organism evidence="1 2">
    <name type="scientific">Mycobacterium asiaticum</name>
    <dbReference type="NCBI Taxonomy" id="1790"/>
    <lineage>
        <taxon>Bacteria</taxon>
        <taxon>Bacillati</taxon>
        <taxon>Actinomycetota</taxon>
        <taxon>Actinomycetes</taxon>
        <taxon>Mycobacteriales</taxon>
        <taxon>Mycobacteriaceae</taxon>
        <taxon>Mycobacterium</taxon>
    </lineage>
</organism>
<reference evidence="1 2" key="1">
    <citation type="submission" date="2016-06" db="EMBL/GenBank/DDBJ databases">
        <authorList>
            <person name="Kjaerup R.B."/>
            <person name="Dalgaard T.S."/>
            <person name="Juul-Madsen H.R."/>
        </authorList>
    </citation>
    <scope>NUCLEOTIDE SEQUENCE [LARGE SCALE GENOMIC DNA]</scope>
    <source>
        <strain evidence="1 2">1165133.8</strain>
    </source>
</reference>
<evidence type="ECO:0000313" key="1">
    <source>
        <dbReference type="EMBL" id="OBK29528.1"/>
    </source>
</evidence>
<accession>A0A1A3P5K9</accession>
<dbReference type="OrthoDB" id="9933984at2"/>
<dbReference type="AlphaFoldDB" id="A0A1A3P5K9"/>